<evidence type="ECO:0000259" key="1">
    <source>
        <dbReference type="Pfam" id="PF00768"/>
    </source>
</evidence>
<dbReference type="GO" id="GO:0006508">
    <property type="term" value="P:proteolysis"/>
    <property type="evidence" value="ECO:0007669"/>
    <property type="project" value="InterPro"/>
</dbReference>
<dbReference type="GO" id="GO:0009002">
    <property type="term" value="F:serine-type D-Ala-D-Ala carboxypeptidase activity"/>
    <property type="evidence" value="ECO:0007669"/>
    <property type="project" value="InterPro"/>
</dbReference>
<dbReference type="SUPFAM" id="SSF56601">
    <property type="entry name" value="beta-lactamase/transpeptidase-like"/>
    <property type="match status" value="1"/>
</dbReference>
<feature type="non-terminal residue" evidence="2">
    <location>
        <position position="83"/>
    </location>
</feature>
<keyword evidence="2" id="KW-0378">Hydrolase</keyword>
<organism evidence="2 3">
    <name type="scientific">Vibrio vulnificus</name>
    <dbReference type="NCBI Taxonomy" id="672"/>
    <lineage>
        <taxon>Bacteria</taxon>
        <taxon>Pseudomonadati</taxon>
        <taxon>Pseudomonadota</taxon>
        <taxon>Gammaproteobacteria</taxon>
        <taxon>Vibrionales</taxon>
        <taxon>Vibrionaceae</taxon>
        <taxon>Vibrio</taxon>
    </lineage>
</organism>
<keyword evidence="2" id="KW-0645">Protease</keyword>
<accession>A0AAW4HJL2</accession>
<sequence>FTYNGITQYNRNGLLRDRSMNVDGMKTGFTSGAGYSLVTSATNGNMRLISAVMGANSMKSRESDSKQLLSYGFRFFDTVAPHK</sequence>
<dbReference type="AlphaFoldDB" id="A0AAW4HJL2"/>
<proteinExistence type="predicted"/>
<keyword evidence="2" id="KW-0121">Carboxypeptidase</keyword>
<protein>
    <submittedName>
        <fullName evidence="2">D-alanyl-D-alanine carboxypeptidase</fullName>
    </submittedName>
</protein>
<evidence type="ECO:0000313" key="2">
    <source>
        <dbReference type="EMBL" id="MBN8124826.1"/>
    </source>
</evidence>
<gene>
    <name evidence="2" type="ORF">J0J18_24345</name>
</gene>
<dbReference type="Pfam" id="PF00768">
    <property type="entry name" value="Peptidase_S11"/>
    <property type="match status" value="1"/>
</dbReference>
<name>A0AAW4HJL2_VIBVL</name>
<dbReference type="Gene3D" id="3.40.710.10">
    <property type="entry name" value="DD-peptidase/beta-lactamase superfamily"/>
    <property type="match status" value="1"/>
</dbReference>
<comment type="caution">
    <text evidence="2">The sequence shown here is derived from an EMBL/GenBank/DDBJ whole genome shotgun (WGS) entry which is preliminary data.</text>
</comment>
<dbReference type="InterPro" id="IPR012338">
    <property type="entry name" value="Beta-lactam/transpept-like"/>
</dbReference>
<dbReference type="InterPro" id="IPR001967">
    <property type="entry name" value="Peptidase_S11_N"/>
</dbReference>
<evidence type="ECO:0000313" key="3">
    <source>
        <dbReference type="Proteomes" id="UP000664056"/>
    </source>
</evidence>
<dbReference type="EMBL" id="JAFKOQ010000277">
    <property type="protein sequence ID" value="MBN8124826.1"/>
    <property type="molecule type" value="Genomic_DNA"/>
</dbReference>
<dbReference type="Proteomes" id="UP000664056">
    <property type="component" value="Unassembled WGS sequence"/>
</dbReference>
<reference evidence="2" key="1">
    <citation type="submission" date="2021-03" db="EMBL/GenBank/DDBJ databases">
        <title>Study of the foodborne Vibrio vulnificus isolates from China.</title>
        <authorList>
            <person name="Zheng Z."/>
            <person name="Ye L."/>
        </authorList>
    </citation>
    <scope>NUCLEOTIDE SEQUENCE</scope>
    <source>
        <strain evidence="2">Vv1582</strain>
    </source>
</reference>
<feature type="domain" description="Peptidase S11 D-alanyl-D-alanine carboxypeptidase A N-terminal" evidence="1">
    <location>
        <begin position="3"/>
        <end position="56"/>
    </location>
</feature>
<feature type="non-terminal residue" evidence="2">
    <location>
        <position position="1"/>
    </location>
</feature>